<gene>
    <name evidence="1" type="ORF">HNQ97_001962</name>
</gene>
<evidence type="ECO:0000313" key="1">
    <source>
        <dbReference type="EMBL" id="MBA9019967.1"/>
    </source>
</evidence>
<evidence type="ECO:0000313" key="2">
    <source>
        <dbReference type="Proteomes" id="UP000587524"/>
    </source>
</evidence>
<protein>
    <submittedName>
        <fullName evidence="1">Uncharacterized protein</fullName>
    </submittedName>
</protein>
<dbReference type="EMBL" id="JACJHZ010000007">
    <property type="protein sequence ID" value="MBA9019967.1"/>
    <property type="molecule type" value="Genomic_DNA"/>
</dbReference>
<keyword evidence="2" id="KW-1185">Reference proteome</keyword>
<name>A0ABR6C4P4_9HYPH</name>
<dbReference type="Proteomes" id="UP000587524">
    <property type="component" value="Unassembled WGS sequence"/>
</dbReference>
<accession>A0ABR6C4P4</accession>
<proteinExistence type="predicted"/>
<reference evidence="1 2" key="1">
    <citation type="submission" date="2020-08" db="EMBL/GenBank/DDBJ databases">
        <title>Genomic Encyclopedia of Type Strains, Phase IV (KMG-IV): sequencing the most valuable type-strain genomes for metagenomic binning, comparative biology and taxonomic classification.</title>
        <authorList>
            <person name="Goeker M."/>
        </authorList>
    </citation>
    <scope>NUCLEOTIDE SEQUENCE [LARGE SCALE GENOMIC DNA]</scope>
    <source>
        <strain evidence="1 2">DSM 17455</strain>
    </source>
</reference>
<sequence>MKTQIFLPLATYPDPNSDAVAVNAVAVAQ</sequence>
<organism evidence="1 2">
    <name type="scientific">Aminobacter ciceronei</name>
    <dbReference type="NCBI Taxonomy" id="150723"/>
    <lineage>
        <taxon>Bacteria</taxon>
        <taxon>Pseudomonadati</taxon>
        <taxon>Pseudomonadota</taxon>
        <taxon>Alphaproteobacteria</taxon>
        <taxon>Hyphomicrobiales</taxon>
        <taxon>Phyllobacteriaceae</taxon>
        <taxon>Aminobacter</taxon>
    </lineage>
</organism>
<comment type="caution">
    <text evidence="1">The sequence shown here is derived from an EMBL/GenBank/DDBJ whole genome shotgun (WGS) entry which is preliminary data.</text>
</comment>